<dbReference type="InterPro" id="IPR027417">
    <property type="entry name" value="P-loop_NTPase"/>
</dbReference>
<dbReference type="RefSeq" id="WP_164451895.1">
    <property type="nucleotide sequence ID" value="NZ_JAAIJQ010000014.1"/>
</dbReference>
<dbReference type="Gene3D" id="3.40.50.300">
    <property type="entry name" value="P-loop containing nucleotide triphosphate hydrolases"/>
    <property type="match status" value="1"/>
</dbReference>
<dbReference type="InterPro" id="IPR003593">
    <property type="entry name" value="AAA+_ATPase"/>
</dbReference>
<protein>
    <submittedName>
        <fullName evidence="3">PilT/PilU family type 4a pilus ATPase</fullName>
    </submittedName>
</protein>
<dbReference type="Proteomes" id="UP000483379">
    <property type="component" value="Unassembled WGS sequence"/>
</dbReference>
<comment type="caution">
    <text evidence="3">The sequence shown here is derived from an EMBL/GenBank/DDBJ whole genome shotgun (WGS) entry which is preliminary data.</text>
</comment>
<evidence type="ECO:0000313" key="4">
    <source>
        <dbReference type="Proteomes" id="UP000483379"/>
    </source>
</evidence>
<dbReference type="InterPro" id="IPR050921">
    <property type="entry name" value="T4SS_GSP_E_ATPase"/>
</dbReference>
<organism evidence="3 4">
    <name type="scientific">Thiorhodococcus minor</name>
    <dbReference type="NCBI Taxonomy" id="57489"/>
    <lineage>
        <taxon>Bacteria</taxon>
        <taxon>Pseudomonadati</taxon>
        <taxon>Pseudomonadota</taxon>
        <taxon>Gammaproteobacteria</taxon>
        <taxon>Chromatiales</taxon>
        <taxon>Chromatiaceae</taxon>
        <taxon>Thiorhodococcus</taxon>
    </lineage>
</organism>
<feature type="domain" description="AAA+ ATPase" evidence="2">
    <location>
        <begin position="126"/>
        <end position="262"/>
    </location>
</feature>
<sequence>MDMKRALEQLLGAMVEKKGSDLFITSGWPPSIKIDGTIYPAAKQPLSAEQAHEMIYEIMDERQRNEFEDTKECQFALDRAPLGRFRVSAFVQREACGMVLRRIETKIPTIEELKLPSVLRDLAMTKRGLVIFVGATGTGKSTSLAALVGYRNRNSSGHIITIEDPIEYVHEHDGCIITQREVGVDTESFEVALRNTLRQAPDVILIGEIRTRQTMEYAITFAETGHLVLATLHANNANQAMDRIINFFPEESRHQMLMDLSLNLRGIVAQQLAPRKGGQGRRAVIEVLLNTPLASDLIRQGEVHKLKDLMKRSGEQGMITFDQALFNLFQEGEITYEDALRYADSANEVRLMIKLQGGTAQRAATDRSIDGITLVEEAEDDAQRW</sequence>
<dbReference type="Gene3D" id="3.30.450.90">
    <property type="match status" value="1"/>
</dbReference>
<keyword evidence="4" id="KW-1185">Reference proteome</keyword>
<accession>A0A6M0JVJ4</accession>
<dbReference type="InterPro" id="IPR001482">
    <property type="entry name" value="T2SS/T4SS_dom"/>
</dbReference>
<name>A0A6M0JVJ4_9GAMM</name>
<dbReference type="PANTHER" id="PTHR30486">
    <property type="entry name" value="TWITCHING MOTILITY PROTEIN PILT"/>
    <property type="match status" value="1"/>
</dbReference>
<reference evidence="3 4" key="1">
    <citation type="submission" date="2020-02" db="EMBL/GenBank/DDBJ databases">
        <title>Genome sequences of Thiorhodococcus mannitoliphagus and Thiorhodococcus minor, purple sulfur photosynthetic bacteria in the gammaproteobacterial family, Chromatiaceae.</title>
        <authorList>
            <person name="Aviles F.A."/>
            <person name="Meyer T.E."/>
            <person name="Kyndt J.A."/>
        </authorList>
    </citation>
    <scope>NUCLEOTIDE SEQUENCE [LARGE SCALE GENOMIC DNA]</scope>
    <source>
        <strain evidence="3 4">DSM 11518</strain>
    </source>
</reference>
<proteinExistence type="inferred from homology"/>
<dbReference type="FunFam" id="3.40.50.300:FF:001116">
    <property type="entry name" value="Type IV pili twitching motility protein PilT"/>
    <property type="match status" value="1"/>
</dbReference>
<dbReference type="CDD" id="cd01131">
    <property type="entry name" value="PilT"/>
    <property type="match status" value="1"/>
</dbReference>
<comment type="similarity">
    <text evidence="1">Belongs to the GSP E family.</text>
</comment>
<dbReference type="GO" id="GO:0005524">
    <property type="term" value="F:ATP binding"/>
    <property type="evidence" value="ECO:0007669"/>
    <property type="project" value="InterPro"/>
</dbReference>
<dbReference type="SUPFAM" id="SSF52540">
    <property type="entry name" value="P-loop containing nucleoside triphosphate hydrolases"/>
    <property type="match status" value="1"/>
</dbReference>
<evidence type="ECO:0000313" key="3">
    <source>
        <dbReference type="EMBL" id="NEV61556.1"/>
    </source>
</evidence>
<evidence type="ECO:0000259" key="2">
    <source>
        <dbReference type="SMART" id="SM00382"/>
    </source>
</evidence>
<dbReference type="SMART" id="SM00382">
    <property type="entry name" value="AAA"/>
    <property type="match status" value="1"/>
</dbReference>
<dbReference type="GO" id="GO:0016887">
    <property type="term" value="F:ATP hydrolysis activity"/>
    <property type="evidence" value="ECO:0007669"/>
    <property type="project" value="InterPro"/>
</dbReference>
<dbReference type="InterPro" id="IPR006321">
    <property type="entry name" value="PilT/PilU"/>
</dbReference>
<dbReference type="PANTHER" id="PTHR30486:SF12">
    <property type="entry name" value="TYPE IV PILUS ATPASE PILU"/>
    <property type="match status" value="1"/>
</dbReference>
<dbReference type="NCBIfam" id="TIGR01420">
    <property type="entry name" value="pilT_fam"/>
    <property type="match status" value="1"/>
</dbReference>
<evidence type="ECO:0000256" key="1">
    <source>
        <dbReference type="ARBA" id="ARBA00006611"/>
    </source>
</evidence>
<gene>
    <name evidence="3" type="ORF">G3446_06575</name>
</gene>
<dbReference type="AlphaFoldDB" id="A0A6M0JVJ4"/>
<dbReference type="EMBL" id="JAAIJQ010000014">
    <property type="protein sequence ID" value="NEV61556.1"/>
    <property type="molecule type" value="Genomic_DNA"/>
</dbReference>
<dbReference type="Pfam" id="PF00437">
    <property type="entry name" value="T2SSE"/>
    <property type="match status" value="1"/>
</dbReference>